<name>A0A068F3Q2_9CAUD</name>
<evidence type="ECO:0000313" key="1">
    <source>
        <dbReference type="EMBL" id="AID58983.1"/>
    </source>
</evidence>
<sequence length="77" mass="8483">MKKLLIPAMGVLAIALAPTAQANDYETIVCQALNSGWTVPALAEEFDTKFADLEEYTGDHRSLAEWTTIVRQAQKLC</sequence>
<protein>
    <submittedName>
        <fullName evidence="1">Uncharacterized protein</fullName>
    </submittedName>
</protein>
<dbReference type="Proteomes" id="UP000027491">
    <property type="component" value="Segment"/>
</dbReference>
<dbReference type="RefSeq" id="YP_009124906.1">
    <property type="nucleotide sequence ID" value="NC_026590.1"/>
</dbReference>
<reference evidence="1 2" key="1">
    <citation type="submission" date="2014-03" db="EMBL/GenBank/DDBJ databases">
        <authorList>
            <person name="Yoder B.A."/>
            <person name="Colicchio M.A."/>
            <person name="Schafer C.E."/>
            <person name="Abrahim M.R."/>
            <person name="Adkins N.L."/>
            <person name="Burke K.A."/>
            <person name="Churilla B.M."/>
            <person name="Cohen K.L."/>
            <person name="Fasoranti T.O."/>
            <person name="Genkil J.S."/>
            <person name="Kramer Z.J."/>
            <person name="Prout A.K."/>
            <person name="Schwarz A.G."/>
            <person name="Tish M."/>
            <person name="Vispute N."/>
            <person name="Wilkes K.E."/>
            <person name="Williams C.R."/>
            <person name="Xiao X."/>
            <person name="Yu V.J."/>
            <person name="Lapin J.S."/>
            <person name="Ott C.T."/>
            <person name="Walburn T.D."/>
            <person name="Bradley K.W."/>
            <person name="Clarke D.Q."/>
            <person name="Lewis M.F."/>
            <person name="Barker L.P."/>
            <person name="Bailey C."/>
            <person name="Asai D.J."/>
            <person name="Bowman C.A."/>
            <person name="Russell D.A."/>
            <person name="Pope W.H."/>
            <person name="Jacobs-Sera D."/>
            <person name="Hendrix R.W."/>
            <person name="Hatfull G.F."/>
        </authorList>
    </citation>
    <scope>NUCLEOTIDE SEQUENCE [LARGE SCALE GENOMIC DNA]</scope>
</reference>
<accession>A0A068F3Q2</accession>
<gene>
    <name evidence="1" type="primary">167</name>
    <name evidence="1" type="ORF">PBI_GAIA_167</name>
</gene>
<keyword evidence="2" id="KW-1185">Reference proteome</keyword>
<organism evidence="1 2">
    <name type="scientific">Mycobacterium phage Gaia</name>
    <dbReference type="NCBI Taxonomy" id="1486472"/>
    <lineage>
        <taxon>Viruses</taxon>
        <taxon>Duplodnaviria</taxon>
        <taxon>Heunggongvirae</taxon>
        <taxon>Uroviricota</taxon>
        <taxon>Caudoviricetes</taxon>
        <taxon>Gaiavirus</taxon>
        <taxon>Gaiavirus gaia</taxon>
    </lineage>
</organism>
<proteinExistence type="predicted"/>
<dbReference type="EMBL" id="KJ567043">
    <property type="protein sequence ID" value="AID58983.1"/>
    <property type="molecule type" value="Genomic_DNA"/>
</dbReference>
<evidence type="ECO:0000313" key="2">
    <source>
        <dbReference type="Proteomes" id="UP000027491"/>
    </source>
</evidence>
<dbReference type="GeneID" id="23679673"/>
<dbReference type="KEGG" id="vg:23679673"/>